<sequence length="200" mass="24170">MMHNGEIVNFYLIKLSYFYKLINLFINFNASSSKKNILILKTILIFNYFITDYDICVSLKGFFFRINLLNNLRINFLIPFYLSKSFKTLLYWIKKSMIYLNYYRCSYGRKKNKNRNKAILCNNHFTYLFFIEDNVPILPTLLLFRKLKVKVMYNKTNSKSLLFSERITHFISESHLLYNFCTRTNLKLEQFIDIFNNCTN</sequence>
<accession>A0A0H5BQY0</accession>
<name>A0A0H5BQY0_9EUKA</name>
<keyword evidence="1" id="KW-0542">Nucleomorph</keyword>
<proteinExistence type="predicted"/>
<reference evidence="1" key="1">
    <citation type="journal article" date="2015" name="Genome Biol. Evol.">
        <title>Nucleomorph Genome Sequences of Two Chlorarachniophytes, Amorphochlora amoebiformis and Lotharella vacuolata.</title>
        <authorList>
            <person name="Suzuki S."/>
            <person name="Shirato S."/>
            <person name="Hirakawa Y."/>
            <person name="Ishida K."/>
        </authorList>
    </citation>
    <scope>NUCLEOTIDE SEQUENCE</scope>
    <source>
        <strain evidence="1">CCMP2058</strain>
    </source>
</reference>
<dbReference type="AlphaFoldDB" id="A0A0H5BQY0"/>
<geneLocation type="nucleomorph" evidence="1"/>
<dbReference type="EMBL" id="AB996602">
    <property type="protein sequence ID" value="BAS01734.1"/>
    <property type="molecule type" value="Genomic_DNA"/>
</dbReference>
<evidence type="ECO:0000313" key="1">
    <source>
        <dbReference type="EMBL" id="BAS01734.1"/>
    </source>
</evidence>
<protein>
    <submittedName>
        <fullName evidence="1">Uncharacterized protein</fullName>
    </submittedName>
</protein>
<organism evidence="1">
    <name type="scientific">Amorphochlora amoebiformis</name>
    <dbReference type="NCBI Taxonomy" id="1561963"/>
    <lineage>
        <taxon>Eukaryota</taxon>
        <taxon>Sar</taxon>
        <taxon>Rhizaria</taxon>
        <taxon>Cercozoa</taxon>
        <taxon>Chlorarachniophyceae</taxon>
        <taxon>Amorphochlora</taxon>
    </lineage>
</organism>